<dbReference type="Gene3D" id="1.10.600.10">
    <property type="entry name" value="Farnesyl Diphosphate Synthase"/>
    <property type="match status" value="1"/>
</dbReference>
<accession>A0AAV9V829</accession>
<keyword evidence="2" id="KW-1185">Reference proteome</keyword>
<dbReference type="EMBL" id="JAVHNQ010000002">
    <property type="protein sequence ID" value="KAK6354954.1"/>
    <property type="molecule type" value="Genomic_DNA"/>
</dbReference>
<sequence>MRERNVSVAEAKEILIQEIHRRIEDEVLELQQQFYDDESNEAKRETARYFSALHLVLSGNALWHLDKSSIPDHPFYPKPEHKLADMRRDAFIDDTTSGMHCGQVNKVEANGVIKSTSSYERAPKGM</sequence>
<dbReference type="Proteomes" id="UP001375240">
    <property type="component" value="Unassembled WGS sequence"/>
</dbReference>
<name>A0AAV9V829_9PEZI</name>
<dbReference type="SUPFAM" id="SSF48576">
    <property type="entry name" value="Terpenoid synthases"/>
    <property type="match status" value="1"/>
</dbReference>
<dbReference type="InterPro" id="IPR008949">
    <property type="entry name" value="Isoprenoid_synthase_dom_sf"/>
</dbReference>
<proteinExistence type="predicted"/>
<gene>
    <name evidence="1" type="ORF">TWF696_004082</name>
</gene>
<dbReference type="AlphaFoldDB" id="A0AAV9V829"/>
<organism evidence="1 2">
    <name type="scientific">Orbilia brochopaga</name>
    <dbReference type="NCBI Taxonomy" id="3140254"/>
    <lineage>
        <taxon>Eukaryota</taxon>
        <taxon>Fungi</taxon>
        <taxon>Dikarya</taxon>
        <taxon>Ascomycota</taxon>
        <taxon>Pezizomycotina</taxon>
        <taxon>Orbiliomycetes</taxon>
        <taxon>Orbiliales</taxon>
        <taxon>Orbiliaceae</taxon>
        <taxon>Orbilia</taxon>
    </lineage>
</organism>
<comment type="caution">
    <text evidence="1">The sequence shown here is derived from an EMBL/GenBank/DDBJ whole genome shotgun (WGS) entry which is preliminary data.</text>
</comment>
<evidence type="ECO:0000313" key="1">
    <source>
        <dbReference type="EMBL" id="KAK6354954.1"/>
    </source>
</evidence>
<reference evidence="1 2" key="1">
    <citation type="submission" date="2019-10" db="EMBL/GenBank/DDBJ databases">
        <authorList>
            <person name="Palmer J.M."/>
        </authorList>
    </citation>
    <scope>NUCLEOTIDE SEQUENCE [LARGE SCALE GENOMIC DNA]</scope>
    <source>
        <strain evidence="1 2">TWF696</strain>
    </source>
</reference>
<protein>
    <submittedName>
        <fullName evidence="1">Uncharacterized protein</fullName>
    </submittedName>
</protein>
<evidence type="ECO:0000313" key="2">
    <source>
        <dbReference type="Proteomes" id="UP001375240"/>
    </source>
</evidence>